<dbReference type="EMBL" id="DXBY01000322">
    <property type="protein sequence ID" value="HIZ37814.1"/>
    <property type="molecule type" value="Genomic_DNA"/>
</dbReference>
<comment type="caution">
    <text evidence="1">The sequence shown here is derived from an EMBL/GenBank/DDBJ whole genome shotgun (WGS) entry which is preliminary data.</text>
</comment>
<protein>
    <submittedName>
        <fullName evidence="1">Ectonucleotide pyrophosphatase/phosphodiesterase</fullName>
    </submittedName>
</protein>
<evidence type="ECO:0000313" key="1">
    <source>
        <dbReference type="EMBL" id="HIZ37814.1"/>
    </source>
</evidence>
<accession>A0A9D2EHI0</accession>
<dbReference type="GO" id="GO:0016787">
    <property type="term" value="F:hydrolase activity"/>
    <property type="evidence" value="ECO:0007669"/>
    <property type="project" value="UniProtKB-ARBA"/>
</dbReference>
<proteinExistence type="predicted"/>
<organism evidence="1 2">
    <name type="scientific">Candidatus Ruania gallistercoris</name>
    <dbReference type="NCBI Taxonomy" id="2838746"/>
    <lineage>
        <taxon>Bacteria</taxon>
        <taxon>Bacillati</taxon>
        <taxon>Actinomycetota</taxon>
        <taxon>Actinomycetes</taxon>
        <taxon>Micrococcales</taxon>
        <taxon>Ruaniaceae</taxon>
        <taxon>Ruania</taxon>
    </lineage>
</organism>
<dbReference type="SUPFAM" id="SSF53649">
    <property type="entry name" value="Alkaline phosphatase-like"/>
    <property type="match status" value="1"/>
</dbReference>
<dbReference type="InterPro" id="IPR017850">
    <property type="entry name" value="Alkaline_phosphatase_core_sf"/>
</dbReference>
<dbReference type="PANTHER" id="PTHR10151">
    <property type="entry name" value="ECTONUCLEOTIDE PYROPHOSPHATASE/PHOSPHODIESTERASE"/>
    <property type="match status" value="1"/>
</dbReference>
<dbReference type="Proteomes" id="UP000824037">
    <property type="component" value="Unassembled WGS sequence"/>
</dbReference>
<sequence length="435" mass="47670">MPEQSRARLLVISVDAMQIDDLPFARTLPGFARILERASVAEIEGVFPTNTYPSHAAQITGCPPAINGVYNNEQFQPQRGMRPEWFWDSRLLQVPTIFSAAKQAGLSTASVQWPVTANEPNVDWLIPEIASPWLFTGLEDQYRQTTNAATLERYILPNLDLIRDQQKPRYVRFVSEVSTEILRAERPDLMLAHLVELDFARHAHGTYGPHVEQALRAVDATLCRYLEVLEAGGLLETTNIAIVSDHGHIDLVQHTSLNTVFVDRGFLRIAGDGTVASYDVFCLGAGLSGQLFLNPDITAERRGQVEELLAEIAADPQYRIRRIWTSGETREAFGLDGPFEWVVESDPGVSVGASWTRPPVLADGDEDFPRGRGSHGHMPNQGGQPLFIATGPAFQAGLDLGRRSMLAEAPTFAAVLGVSLPDAVQPAMADVLVGG</sequence>
<dbReference type="InterPro" id="IPR002591">
    <property type="entry name" value="Phosphodiest/P_Trfase"/>
</dbReference>
<dbReference type="AlphaFoldDB" id="A0A9D2EHI0"/>
<reference evidence="1" key="1">
    <citation type="journal article" date="2021" name="PeerJ">
        <title>Extensive microbial diversity within the chicken gut microbiome revealed by metagenomics and culture.</title>
        <authorList>
            <person name="Gilroy R."/>
            <person name="Ravi A."/>
            <person name="Getino M."/>
            <person name="Pursley I."/>
            <person name="Horton D.L."/>
            <person name="Alikhan N.F."/>
            <person name="Baker D."/>
            <person name="Gharbi K."/>
            <person name="Hall N."/>
            <person name="Watson M."/>
            <person name="Adriaenssens E.M."/>
            <person name="Foster-Nyarko E."/>
            <person name="Jarju S."/>
            <person name="Secka A."/>
            <person name="Antonio M."/>
            <person name="Oren A."/>
            <person name="Chaudhuri R.R."/>
            <person name="La Ragione R."/>
            <person name="Hildebrand F."/>
            <person name="Pallen M.J."/>
        </authorList>
    </citation>
    <scope>NUCLEOTIDE SEQUENCE</scope>
    <source>
        <strain evidence="1">ChiGjej4B4-7305</strain>
    </source>
</reference>
<dbReference type="Gene3D" id="3.40.720.10">
    <property type="entry name" value="Alkaline Phosphatase, subunit A"/>
    <property type="match status" value="1"/>
</dbReference>
<dbReference type="Pfam" id="PF01663">
    <property type="entry name" value="Phosphodiest"/>
    <property type="match status" value="1"/>
</dbReference>
<dbReference type="CDD" id="cd16018">
    <property type="entry name" value="Enpp"/>
    <property type="match status" value="1"/>
</dbReference>
<gene>
    <name evidence="1" type="ORF">H9815_18715</name>
</gene>
<name>A0A9D2EHI0_9MICO</name>
<evidence type="ECO:0000313" key="2">
    <source>
        <dbReference type="Proteomes" id="UP000824037"/>
    </source>
</evidence>
<dbReference type="PANTHER" id="PTHR10151:SF120">
    <property type="entry name" value="BIS(5'-ADENOSYL)-TRIPHOSPHATASE"/>
    <property type="match status" value="1"/>
</dbReference>
<reference evidence="1" key="2">
    <citation type="submission" date="2021-04" db="EMBL/GenBank/DDBJ databases">
        <authorList>
            <person name="Gilroy R."/>
        </authorList>
    </citation>
    <scope>NUCLEOTIDE SEQUENCE</scope>
    <source>
        <strain evidence="1">ChiGjej4B4-7305</strain>
    </source>
</reference>